<protein>
    <submittedName>
        <fullName evidence="7">DNA binding protein</fullName>
    </submittedName>
</protein>
<organism evidence="7 8">
    <name type="scientific">Dorcoceras hygrometricum</name>
    <dbReference type="NCBI Taxonomy" id="472368"/>
    <lineage>
        <taxon>Eukaryota</taxon>
        <taxon>Viridiplantae</taxon>
        <taxon>Streptophyta</taxon>
        <taxon>Embryophyta</taxon>
        <taxon>Tracheophyta</taxon>
        <taxon>Spermatophyta</taxon>
        <taxon>Magnoliopsida</taxon>
        <taxon>eudicotyledons</taxon>
        <taxon>Gunneridae</taxon>
        <taxon>Pentapetalae</taxon>
        <taxon>asterids</taxon>
        <taxon>lamiids</taxon>
        <taxon>Lamiales</taxon>
        <taxon>Gesneriaceae</taxon>
        <taxon>Didymocarpoideae</taxon>
        <taxon>Trichosporeae</taxon>
        <taxon>Loxocarpinae</taxon>
        <taxon>Dorcoceras</taxon>
    </lineage>
</organism>
<dbReference type="InterPro" id="IPR024097">
    <property type="entry name" value="bHLH_ZIP_TF"/>
</dbReference>
<dbReference type="InterPro" id="IPR011598">
    <property type="entry name" value="bHLH_dom"/>
</dbReference>
<dbReference type="PANTHER" id="PTHR12565">
    <property type="entry name" value="STEROL REGULATORY ELEMENT-BINDING PROTEIN"/>
    <property type="match status" value="1"/>
</dbReference>
<dbReference type="SUPFAM" id="SSF47459">
    <property type="entry name" value="HLH, helix-loop-helix DNA-binding domain"/>
    <property type="match status" value="1"/>
</dbReference>
<evidence type="ECO:0000313" key="8">
    <source>
        <dbReference type="Proteomes" id="UP000250235"/>
    </source>
</evidence>
<dbReference type="GO" id="GO:0046983">
    <property type="term" value="F:protein dimerization activity"/>
    <property type="evidence" value="ECO:0007669"/>
    <property type="project" value="InterPro"/>
</dbReference>
<evidence type="ECO:0000256" key="3">
    <source>
        <dbReference type="ARBA" id="ARBA00023163"/>
    </source>
</evidence>
<dbReference type="GO" id="GO:0005634">
    <property type="term" value="C:nucleus"/>
    <property type="evidence" value="ECO:0007669"/>
    <property type="project" value="UniProtKB-SubCell"/>
</dbReference>
<dbReference type="OrthoDB" id="1609391at2759"/>
<dbReference type="CDD" id="cd18919">
    <property type="entry name" value="bHLH_AtBPE_like"/>
    <property type="match status" value="1"/>
</dbReference>
<evidence type="ECO:0000313" key="7">
    <source>
        <dbReference type="EMBL" id="KZV54517.1"/>
    </source>
</evidence>
<reference evidence="7 8" key="1">
    <citation type="journal article" date="2015" name="Proc. Natl. Acad. Sci. U.S.A.">
        <title>The resurrection genome of Boea hygrometrica: A blueprint for survival of dehydration.</title>
        <authorList>
            <person name="Xiao L."/>
            <person name="Yang G."/>
            <person name="Zhang L."/>
            <person name="Yang X."/>
            <person name="Zhao S."/>
            <person name="Ji Z."/>
            <person name="Zhou Q."/>
            <person name="Hu M."/>
            <person name="Wang Y."/>
            <person name="Chen M."/>
            <person name="Xu Y."/>
            <person name="Jin H."/>
            <person name="Xiao X."/>
            <person name="Hu G."/>
            <person name="Bao F."/>
            <person name="Hu Y."/>
            <person name="Wan P."/>
            <person name="Li L."/>
            <person name="Deng X."/>
            <person name="Kuang T."/>
            <person name="Xiang C."/>
            <person name="Zhu J.K."/>
            <person name="Oliver M.J."/>
            <person name="He Y."/>
        </authorList>
    </citation>
    <scope>NUCLEOTIDE SEQUENCE [LARGE SCALE GENOMIC DNA]</scope>
    <source>
        <strain evidence="8">cv. XS01</strain>
    </source>
</reference>
<proteinExistence type="predicted"/>
<keyword evidence="4" id="KW-0539">Nucleus</keyword>
<sequence>MSSEENMDRGMVMASSEVDPFYGSNWDSIMSVNQGGNLGSSPYFAPNEFNDPHYSAVLENQILARASHLVHFPSDSNLDDLVPKAPSLESGCFSEMDNSFGNIHSGFAQNNGVVTQRDPRNGSKTSLDHRQNSEHRGLGDSFNGKRKRKVSFGASLKNAEEQHGKDPSEDTESPGEHDEMNPKMHTALRGKQGVDQAKSNAVGGEPSTENYLHMRAKRGQATSSHSLAERVRRERISERMKLLQELVPGCNKITGKAVMLDEIINYVQSLQHQVEFLSMKLATVNPELNVDIDQILSKTILNSRGGNANTHGINPGLSPSHPFRGFSLGNINGLPGTIQPFHPLPHTLFDSELRSILQTGSGSNPPGQKGTPPNRSDLF</sequence>
<feature type="compositionally biased region" description="Basic and acidic residues" evidence="5">
    <location>
        <begin position="158"/>
        <end position="182"/>
    </location>
</feature>
<comment type="subcellular location">
    <subcellularLocation>
        <location evidence="1">Nucleus</location>
    </subcellularLocation>
</comment>
<feature type="domain" description="BHLH" evidence="6">
    <location>
        <begin position="220"/>
        <end position="270"/>
    </location>
</feature>
<dbReference type="PANTHER" id="PTHR12565:SF312">
    <property type="entry name" value="TRANSCRIPTION FACTOR BHLH74"/>
    <property type="match status" value="1"/>
</dbReference>
<evidence type="ECO:0000256" key="4">
    <source>
        <dbReference type="ARBA" id="ARBA00023242"/>
    </source>
</evidence>
<dbReference type="AlphaFoldDB" id="A0A2Z7D6B7"/>
<evidence type="ECO:0000256" key="1">
    <source>
        <dbReference type="ARBA" id="ARBA00004123"/>
    </source>
</evidence>
<evidence type="ECO:0000256" key="2">
    <source>
        <dbReference type="ARBA" id="ARBA00023015"/>
    </source>
</evidence>
<feature type="region of interest" description="Disordered" evidence="5">
    <location>
        <begin position="110"/>
        <end position="182"/>
    </location>
</feature>
<dbReference type="FunFam" id="4.10.280.10:FF:000002">
    <property type="entry name" value="Basic helix-loop-helix transcription factor"/>
    <property type="match status" value="1"/>
</dbReference>
<dbReference type="Proteomes" id="UP000250235">
    <property type="component" value="Unassembled WGS sequence"/>
</dbReference>
<evidence type="ECO:0000259" key="6">
    <source>
        <dbReference type="PROSITE" id="PS50888"/>
    </source>
</evidence>
<feature type="region of interest" description="Disordered" evidence="5">
    <location>
        <begin position="190"/>
        <end position="209"/>
    </location>
</feature>
<dbReference type="InterPro" id="IPR036638">
    <property type="entry name" value="HLH_DNA-bd_sf"/>
</dbReference>
<gene>
    <name evidence="7" type="ORF">F511_01315</name>
</gene>
<dbReference type="Gene3D" id="4.10.280.10">
    <property type="entry name" value="Helix-loop-helix DNA-binding domain"/>
    <property type="match status" value="1"/>
</dbReference>
<keyword evidence="2" id="KW-0805">Transcription regulation</keyword>
<keyword evidence="3" id="KW-0804">Transcription</keyword>
<feature type="region of interest" description="Disordered" evidence="5">
    <location>
        <begin position="357"/>
        <end position="379"/>
    </location>
</feature>
<dbReference type="Pfam" id="PF00010">
    <property type="entry name" value="HLH"/>
    <property type="match status" value="1"/>
</dbReference>
<dbReference type="GO" id="GO:0003700">
    <property type="term" value="F:DNA-binding transcription factor activity"/>
    <property type="evidence" value="ECO:0007669"/>
    <property type="project" value="TreeGrafter"/>
</dbReference>
<accession>A0A2Z7D6B7</accession>
<keyword evidence="8" id="KW-1185">Reference proteome</keyword>
<dbReference type="EMBL" id="KQ989519">
    <property type="protein sequence ID" value="KZV54517.1"/>
    <property type="molecule type" value="Genomic_DNA"/>
</dbReference>
<name>A0A2Z7D6B7_9LAMI</name>
<dbReference type="PROSITE" id="PS50888">
    <property type="entry name" value="BHLH"/>
    <property type="match status" value="1"/>
</dbReference>
<dbReference type="SMART" id="SM00353">
    <property type="entry name" value="HLH"/>
    <property type="match status" value="1"/>
</dbReference>
<evidence type="ECO:0000256" key="5">
    <source>
        <dbReference type="SAM" id="MobiDB-lite"/>
    </source>
</evidence>
<feature type="compositionally biased region" description="Basic and acidic residues" evidence="5">
    <location>
        <begin position="117"/>
        <end position="138"/>
    </location>
</feature>